<dbReference type="GO" id="GO:0000421">
    <property type="term" value="C:autophagosome membrane"/>
    <property type="evidence" value="ECO:0007669"/>
    <property type="project" value="TreeGrafter"/>
</dbReference>
<comment type="similarity">
    <text evidence="4">Belongs to the ATG12 family.</text>
</comment>
<keyword evidence="3 4" id="KW-0072">Autophagy</keyword>
<organism evidence="5">
    <name type="scientific">Polyandrocarpa misakiensis</name>
    <name type="common">Tunicate</name>
    <dbReference type="NCBI Taxonomy" id="7723"/>
    <lineage>
        <taxon>Eukaryota</taxon>
        <taxon>Metazoa</taxon>
        <taxon>Chordata</taxon>
        <taxon>Tunicata</taxon>
        <taxon>Ascidiacea</taxon>
        <taxon>Stolidobranchia</taxon>
        <taxon>Styelidae</taxon>
        <taxon>Polyandrocarpa</taxon>
    </lineage>
</organism>
<sequence length="104" mass="11400">MSAPSSASEGAKNAEVKKIAVLLRTAGDAPILKKKRWQVLPSKKVEFIGGFLRNALRCEPSESIFLYVNQAFGPAPDREIGSLYEWFGGDGKLVLDYAKNQAWG</sequence>
<evidence type="ECO:0000256" key="2">
    <source>
        <dbReference type="ARBA" id="ARBA00022786"/>
    </source>
</evidence>
<proteinExistence type="evidence at transcript level"/>
<dbReference type="PANTHER" id="PTHR13385:SF0">
    <property type="entry name" value="UBIQUITIN-LIKE PROTEIN ATG12"/>
    <property type="match status" value="1"/>
</dbReference>
<dbReference type="InterPro" id="IPR007242">
    <property type="entry name" value="Atg12"/>
</dbReference>
<dbReference type="GO" id="GO:0000422">
    <property type="term" value="P:autophagy of mitochondrion"/>
    <property type="evidence" value="ECO:0007669"/>
    <property type="project" value="TreeGrafter"/>
</dbReference>
<comment type="function">
    <text evidence="4">Ubiquitin-like protein involved in autophagic vesicle formation.</text>
</comment>
<comment type="subunit">
    <text evidence="4">Forms a conjugate with ATG5.</text>
</comment>
<dbReference type="SUPFAM" id="SSF54236">
    <property type="entry name" value="Ubiquitin-like"/>
    <property type="match status" value="1"/>
</dbReference>
<evidence type="ECO:0000256" key="1">
    <source>
        <dbReference type="ARBA" id="ARBA00022499"/>
    </source>
</evidence>
<keyword evidence="1 4" id="KW-1017">Isopeptide bond</keyword>
<dbReference type="Pfam" id="PF04110">
    <property type="entry name" value="APG12"/>
    <property type="match status" value="1"/>
</dbReference>
<evidence type="ECO:0000313" key="5">
    <source>
        <dbReference type="EMBL" id="BAX30164.1"/>
    </source>
</evidence>
<dbReference type="GO" id="GO:0019776">
    <property type="term" value="F:Atg8-family ligase activity"/>
    <property type="evidence" value="ECO:0007669"/>
    <property type="project" value="TreeGrafter"/>
</dbReference>
<dbReference type="GO" id="GO:0034274">
    <property type="term" value="C:Atg12-Atg5-Atg16 complex"/>
    <property type="evidence" value="ECO:0007669"/>
    <property type="project" value="TreeGrafter"/>
</dbReference>
<dbReference type="CDD" id="cd01612">
    <property type="entry name" value="Ubl_ATG12"/>
    <property type="match status" value="1"/>
</dbReference>
<evidence type="ECO:0000256" key="4">
    <source>
        <dbReference type="RuleBase" id="RU361201"/>
    </source>
</evidence>
<dbReference type="GO" id="GO:0034727">
    <property type="term" value="P:piecemeal microautophagy of the nucleus"/>
    <property type="evidence" value="ECO:0007669"/>
    <property type="project" value="TreeGrafter"/>
</dbReference>
<dbReference type="PANTHER" id="PTHR13385">
    <property type="entry name" value="AUTOPHAGY PROTEIN 12"/>
    <property type="match status" value="1"/>
</dbReference>
<dbReference type="EMBL" id="LC260482">
    <property type="protein sequence ID" value="BAX30164.1"/>
    <property type="molecule type" value="mRNA"/>
</dbReference>
<dbReference type="InterPro" id="IPR029071">
    <property type="entry name" value="Ubiquitin-like_domsf"/>
</dbReference>
<keyword evidence="2 4" id="KW-0833">Ubl conjugation pathway</keyword>
<dbReference type="Gene3D" id="3.10.20.90">
    <property type="entry name" value="Phosphatidylinositol 3-kinase Catalytic Subunit, Chain A, domain 1"/>
    <property type="match status" value="1"/>
</dbReference>
<evidence type="ECO:0000256" key="3">
    <source>
        <dbReference type="ARBA" id="ARBA00023006"/>
    </source>
</evidence>
<dbReference type="GO" id="GO:0061723">
    <property type="term" value="P:glycophagy"/>
    <property type="evidence" value="ECO:0007669"/>
    <property type="project" value="TreeGrafter"/>
</dbReference>
<name>A0A1W7GYW8_POLMI</name>
<protein>
    <recommendedName>
        <fullName evidence="4">Ubiquitin-like protein ATG12</fullName>
    </recommendedName>
</protein>
<dbReference type="GO" id="GO:0097352">
    <property type="term" value="P:autophagosome maturation"/>
    <property type="evidence" value="ECO:0007669"/>
    <property type="project" value="TreeGrafter"/>
</dbReference>
<accession>A0A1W7GYW8</accession>
<dbReference type="AlphaFoldDB" id="A0A1W7GYW8"/>
<dbReference type="GO" id="GO:0034045">
    <property type="term" value="C:phagophore assembly site membrane"/>
    <property type="evidence" value="ECO:0007669"/>
    <property type="project" value="TreeGrafter"/>
</dbReference>
<reference evidence="5" key="1">
    <citation type="submission" date="2017-04" db="EMBL/GenBank/DDBJ databases">
        <title>Complementary role of retinoic acid and starvation signals for autophagic dedifferentiation in budding tunicates.</title>
        <authorList>
            <person name="Kawamura K."/>
            <person name="Yoshida T."/>
            <person name="Sekida S."/>
        </authorList>
    </citation>
    <scope>NUCLEOTIDE SEQUENCE</scope>
</reference>
<dbReference type="FunFam" id="3.10.20.90:FF:000150">
    <property type="entry name" value="Ubiquitin-like protein ATG12"/>
    <property type="match status" value="1"/>
</dbReference>
<dbReference type="GO" id="GO:0000045">
    <property type="term" value="P:autophagosome assembly"/>
    <property type="evidence" value="ECO:0007669"/>
    <property type="project" value="InterPro"/>
</dbReference>